<dbReference type="InterPro" id="IPR054566">
    <property type="entry name" value="ManC/GMP-like_b-helix"/>
</dbReference>
<dbReference type="STRING" id="1513793.SAMN06296036_11766"/>
<evidence type="ECO:0000259" key="2">
    <source>
        <dbReference type="Pfam" id="PF22640"/>
    </source>
</evidence>
<dbReference type="SUPFAM" id="SSF159283">
    <property type="entry name" value="Guanosine diphospho-D-mannose pyrophosphorylase/mannose-6-phosphate isomerase linker domain"/>
    <property type="match status" value="1"/>
</dbReference>
<dbReference type="Proteomes" id="UP000192907">
    <property type="component" value="Unassembled WGS sequence"/>
</dbReference>
<dbReference type="GO" id="GO:0009298">
    <property type="term" value="P:GDP-mannose biosynthetic process"/>
    <property type="evidence" value="ECO:0007669"/>
    <property type="project" value="TreeGrafter"/>
</dbReference>
<keyword evidence="3" id="KW-0808">Transferase</keyword>
<dbReference type="Pfam" id="PF22640">
    <property type="entry name" value="ManC_GMP_beta-helix"/>
    <property type="match status" value="1"/>
</dbReference>
<keyword evidence="4" id="KW-1185">Reference proteome</keyword>
<name>A0A1Y6CB80_9BACT</name>
<dbReference type="GO" id="GO:0004475">
    <property type="term" value="F:mannose-1-phosphate guanylyltransferase (GTP) activity"/>
    <property type="evidence" value="ECO:0007669"/>
    <property type="project" value="InterPro"/>
</dbReference>
<sequence>MTHLADNVYAVILAGGSGTRFWPKSRHRSPKQLCTIGSDSKTMIEITLERLDKFIPVERRLIVTHKDQVDDTRDIVGDRCQWYLAEPEARNTANALTLAALEINARYKGDKKPIMVSLHADHVIQKVDLFQDAIRDGVQVAAEGLLTLLGIVPSYPETGYGYIEKGEALSNTPGAKVKSFREKPELSIATEYVSSGRFLWNAGIFIWKTETLLRELEEKLPIAPQKLKTLLADKGSFQDLPPEDLETVYGQLPKISIDHAVLETSKQVAVIDADIGWQDVGSWDALAKCFPTDSNGNLRYGDVISIDSEGTTIDSDGPLIACIGLKDMIVVTAKGAVLVCPRDRAQDVRKIVSYLKEGNREEYL</sequence>
<reference evidence="4" key="1">
    <citation type="submission" date="2017-04" db="EMBL/GenBank/DDBJ databases">
        <authorList>
            <person name="Varghese N."/>
            <person name="Submissions S."/>
        </authorList>
    </citation>
    <scope>NUCLEOTIDE SEQUENCE [LARGE SCALE GENOMIC DNA]</scope>
    <source>
        <strain evidence="4">RKEM611</strain>
    </source>
</reference>
<dbReference type="InterPro" id="IPR051161">
    <property type="entry name" value="Mannose-6P_isomerase_type2"/>
</dbReference>
<dbReference type="RefSeq" id="WP_132322094.1">
    <property type="nucleotide sequence ID" value="NZ_FWZT01000017.1"/>
</dbReference>
<dbReference type="CDD" id="cd02509">
    <property type="entry name" value="GDP-M1P_Guanylyltransferase"/>
    <property type="match status" value="1"/>
</dbReference>
<dbReference type="PANTHER" id="PTHR46390">
    <property type="entry name" value="MANNOSE-1-PHOSPHATE GUANYLYLTRANSFERASE"/>
    <property type="match status" value="1"/>
</dbReference>
<dbReference type="AlphaFoldDB" id="A0A1Y6CB80"/>
<dbReference type="InterPro" id="IPR049577">
    <property type="entry name" value="GMPP_N"/>
</dbReference>
<dbReference type="PANTHER" id="PTHR46390:SF1">
    <property type="entry name" value="MANNOSE-1-PHOSPHATE GUANYLYLTRANSFERASE"/>
    <property type="match status" value="1"/>
</dbReference>
<dbReference type="Gene3D" id="3.90.550.10">
    <property type="entry name" value="Spore Coat Polysaccharide Biosynthesis Protein SpsA, Chain A"/>
    <property type="match status" value="1"/>
</dbReference>
<dbReference type="Pfam" id="PF00483">
    <property type="entry name" value="NTP_transferase"/>
    <property type="match status" value="1"/>
</dbReference>
<feature type="domain" description="MannoseP isomerase/GMP-like beta-helix" evidence="2">
    <location>
        <begin position="301"/>
        <end position="355"/>
    </location>
</feature>
<protein>
    <submittedName>
        <fullName evidence="3">Mannose-1-phosphate guanylyltransferase</fullName>
    </submittedName>
</protein>
<evidence type="ECO:0000259" key="1">
    <source>
        <dbReference type="Pfam" id="PF00483"/>
    </source>
</evidence>
<proteinExistence type="predicted"/>
<gene>
    <name evidence="3" type="ORF">SAMN06296036_11766</name>
</gene>
<dbReference type="OrthoDB" id="5288510at2"/>
<dbReference type="InterPro" id="IPR005835">
    <property type="entry name" value="NTP_transferase_dom"/>
</dbReference>
<evidence type="ECO:0000313" key="4">
    <source>
        <dbReference type="Proteomes" id="UP000192907"/>
    </source>
</evidence>
<evidence type="ECO:0000313" key="3">
    <source>
        <dbReference type="EMBL" id="SMF54995.1"/>
    </source>
</evidence>
<dbReference type="SUPFAM" id="SSF53448">
    <property type="entry name" value="Nucleotide-diphospho-sugar transferases"/>
    <property type="match status" value="1"/>
</dbReference>
<accession>A0A1Y6CB80</accession>
<feature type="domain" description="Nucleotidyl transferase" evidence="1">
    <location>
        <begin position="10"/>
        <end position="292"/>
    </location>
</feature>
<keyword evidence="3" id="KW-0548">Nucleotidyltransferase</keyword>
<organism evidence="3 4">
    <name type="scientific">Pseudobacteriovorax antillogorgiicola</name>
    <dbReference type="NCBI Taxonomy" id="1513793"/>
    <lineage>
        <taxon>Bacteria</taxon>
        <taxon>Pseudomonadati</taxon>
        <taxon>Bdellovibrionota</taxon>
        <taxon>Oligoflexia</taxon>
        <taxon>Oligoflexales</taxon>
        <taxon>Pseudobacteriovoracaceae</taxon>
        <taxon>Pseudobacteriovorax</taxon>
    </lineage>
</organism>
<dbReference type="InterPro" id="IPR029044">
    <property type="entry name" value="Nucleotide-diphossugar_trans"/>
</dbReference>
<dbReference type="EMBL" id="FWZT01000017">
    <property type="protein sequence ID" value="SMF54995.1"/>
    <property type="molecule type" value="Genomic_DNA"/>
</dbReference>